<gene>
    <name evidence="1" type="ORF">SAMN02745207_02269</name>
</gene>
<name>A0A1M5VFH0_9CLOT</name>
<evidence type="ECO:0000313" key="2">
    <source>
        <dbReference type="Proteomes" id="UP000184447"/>
    </source>
</evidence>
<dbReference type="EMBL" id="FQXM01000011">
    <property type="protein sequence ID" value="SHH73941.1"/>
    <property type="molecule type" value="Genomic_DNA"/>
</dbReference>
<sequence length="155" mass="18399">MRVLDNLLTSVIDLWKNNPEIEFVHLCSIRRDVRESHVNMWDAPKDAYRKAFWGDMQLEKLSKIQDKMDLNDLNIFEALNAERPVEDLFDFDVLSNISGLDPKAMLEDIKEIIEEKRILVPVFFLNFMKLNLTNHMFVIRIFQNIPSYRKTQIVD</sequence>
<dbReference type="STRING" id="1121316.SAMN02745207_02269"/>
<proteinExistence type="predicted"/>
<accession>A0A1M5VFH0</accession>
<dbReference type="AlphaFoldDB" id="A0A1M5VFH0"/>
<dbReference type="RefSeq" id="WP_073338546.1">
    <property type="nucleotide sequence ID" value="NZ_FQXM01000011.1"/>
</dbReference>
<protein>
    <submittedName>
        <fullName evidence="1">Uncharacterized protein</fullName>
    </submittedName>
</protein>
<organism evidence="1 2">
    <name type="scientific">Clostridium grantii DSM 8605</name>
    <dbReference type="NCBI Taxonomy" id="1121316"/>
    <lineage>
        <taxon>Bacteria</taxon>
        <taxon>Bacillati</taxon>
        <taxon>Bacillota</taxon>
        <taxon>Clostridia</taxon>
        <taxon>Eubacteriales</taxon>
        <taxon>Clostridiaceae</taxon>
        <taxon>Clostridium</taxon>
    </lineage>
</organism>
<evidence type="ECO:0000313" key="1">
    <source>
        <dbReference type="EMBL" id="SHH73941.1"/>
    </source>
</evidence>
<dbReference type="Proteomes" id="UP000184447">
    <property type="component" value="Unassembled WGS sequence"/>
</dbReference>
<reference evidence="1 2" key="1">
    <citation type="submission" date="2016-11" db="EMBL/GenBank/DDBJ databases">
        <authorList>
            <person name="Jaros S."/>
            <person name="Januszkiewicz K."/>
            <person name="Wedrychowicz H."/>
        </authorList>
    </citation>
    <scope>NUCLEOTIDE SEQUENCE [LARGE SCALE GENOMIC DNA]</scope>
    <source>
        <strain evidence="1 2">DSM 8605</strain>
    </source>
</reference>
<keyword evidence="2" id="KW-1185">Reference proteome</keyword>
<dbReference type="OrthoDB" id="2079187at2"/>